<evidence type="ECO:0000313" key="7">
    <source>
        <dbReference type="EMBL" id="SVA60116.1"/>
    </source>
</evidence>
<feature type="transmembrane region" description="Helical" evidence="6">
    <location>
        <begin position="89"/>
        <end position="112"/>
    </location>
</feature>
<dbReference type="GO" id="GO:0008961">
    <property type="term" value="F:phosphatidylglycerol-prolipoprotein diacylglyceryl transferase activity"/>
    <property type="evidence" value="ECO:0007669"/>
    <property type="project" value="InterPro"/>
</dbReference>
<gene>
    <name evidence="7" type="ORF">METZ01_LOCUS112970</name>
</gene>
<dbReference type="PROSITE" id="PS01311">
    <property type="entry name" value="LGT"/>
    <property type="match status" value="1"/>
</dbReference>
<dbReference type="PANTHER" id="PTHR30589">
    <property type="entry name" value="PROLIPOPROTEIN DIACYLGLYCERYL TRANSFERASE"/>
    <property type="match status" value="1"/>
</dbReference>
<sequence length="261" mass="29736">MLLIHPSIDPVIVSFGVIQIRWYGIAYVLGFLLGIYLIKQINQSYQKRIKNKQIDDFFIWSVIGVILGGRIGYVLFYQTATILTDPINILFIWKGGMSFHGGLIGIIISIFLFSKKYSIDFFQLSDLVSSVAPIGLFFGRLANFINVELYGRVTDFPLAMIYPSIDQAPRHPSQLYEAFFEGVVLFIILRHCNKKNYSQNNFGFITSLFLILYGIFRFLIEFLREPDAHIGLIFNSITMGQLLSVPLVIIGVGIYLKTHSK</sequence>
<dbReference type="GO" id="GO:0042158">
    <property type="term" value="P:lipoprotein biosynthetic process"/>
    <property type="evidence" value="ECO:0007669"/>
    <property type="project" value="InterPro"/>
</dbReference>
<keyword evidence="5 6" id="KW-0472">Membrane</keyword>
<dbReference type="NCBIfam" id="TIGR00544">
    <property type="entry name" value="lgt"/>
    <property type="match status" value="1"/>
</dbReference>
<proteinExistence type="inferred from homology"/>
<keyword evidence="1" id="KW-1003">Cell membrane</keyword>
<evidence type="ECO:0000256" key="1">
    <source>
        <dbReference type="ARBA" id="ARBA00022475"/>
    </source>
</evidence>
<reference evidence="7" key="1">
    <citation type="submission" date="2018-05" db="EMBL/GenBank/DDBJ databases">
        <authorList>
            <person name="Lanie J.A."/>
            <person name="Ng W.-L."/>
            <person name="Kazmierczak K.M."/>
            <person name="Andrzejewski T.M."/>
            <person name="Davidsen T.M."/>
            <person name="Wayne K.J."/>
            <person name="Tettelin H."/>
            <person name="Glass J.I."/>
            <person name="Rusch D."/>
            <person name="Podicherti R."/>
            <person name="Tsui H.-C.T."/>
            <person name="Winkler M.E."/>
        </authorList>
    </citation>
    <scope>NUCLEOTIDE SEQUENCE</scope>
</reference>
<feature type="transmembrane region" description="Helical" evidence="6">
    <location>
        <begin position="58"/>
        <end position="77"/>
    </location>
</feature>
<keyword evidence="3 6" id="KW-0812">Transmembrane</keyword>
<evidence type="ECO:0000256" key="4">
    <source>
        <dbReference type="ARBA" id="ARBA00022989"/>
    </source>
</evidence>
<accession>A0A381X5T1</accession>
<feature type="transmembrane region" description="Helical" evidence="6">
    <location>
        <begin position="232"/>
        <end position="256"/>
    </location>
</feature>
<dbReference type="AlphaFoldDB" id="A0A381X5T1"/>
<evidence type="ECO:0000256" key="3">
    <source>
        <dbReference type="ARBA" id="ARBA00022692"/>
    </source>
</evidence>
<dbReference type="EMBL" id="UINC01014023">
    <property type="protein sequence ID" value="SVA60116.1"/>
    <property type="molecule type" value="Genomic_DNA"/>
</dbReference>
<feature type="transmembrane region" description="Helical" evidence="6">
    <location>
        <begin position="20"/>
        <end position="38"/>
    </location>
</feature>
<name>A0A381X5T1_9ZZZZ</name>
<feature type="transmembrane region" description="Helical" evidence="6">
    <location>
        <begin position="201"/>
        <end position="220"/>
    </location>
</feature>
<dbReference type="Pfam" id="PF01790">
    <property type="entry name" value="LGT"/>
    <property type="match status" value="1"/>
</dbReference>
<evidence type="ECO:0000256" key="2">
    <source>
        <dbReference type="ARBA" id="ARBA00022679"/>
    </source>
</evidence>
<evidence type="ECO:0008006" key="8">
    <source>
        <dbReference type="Google" id="ProtNLM"/>
    </source>
</evidence>
<evidence type="ECO:0000256" key="5">
    <source>
        <dbReference type="ARBA" id="ARBA00023136"/>
    </source>
</evidence>
<dbReference type="HAMAP" id="MF_01147">
    <property type="entry name" value="Lgt"/>
    <property type="match status" value="1"/>
</dbReference>
<keyword evidence="2" id="KW-0808">Transferase</keyword>
<keyword evidence="4 6" id="KW-1133">Transmembrane helix</keyword>
<organism evidence="7">
    <name type="scientific">marine metagenome</name>
    <dbReference type="NCBI Taxonomy" id="408172"/>
    <lineage>
        <taxon>unclassified sequences</taxon>
        <taxon>metagenomes</taxon>
        <taxon>ecological metagenomes</taxon>
    </lineage>
</organism>
<protein>
    <recommendedName>
        <fullName evidence="8">Phosphatidylglycerol--prolipoprotein diacylglyceryl transferase</fullName>
    </recommendedName>
</protein>
<dbReference type="PANTHER" id="PTHR30589:SF0">
    <property type="entry name" value="PHOSPHATIDYLGLYCEROL--PROLIPOPROTEIN DIACYLGLYCERYL TRANSFERASE"/>
    <property type="match status" value="1"/>
</dbReference>
<dbReference type="InterPro" id="IPR001640">
    <property type="entry name" value="Lgt"/>
</dbReference>
<dbReference type="GO" id="GO:0005886">
    <property type="term" value="C:plasma membrane"/>
    <property type="evidence" value="ECO:0007669"/>
    <property type="project" value="InterPro"/>
</dbReference>
<evidence type="ECO:0000256" key="6">
    <source>
        <dbReference type="SAM" id="Phobius"/>
    </source>
</evidence>